<evidence type="ECO:0000256" key="1">
    <source>
        <dbReference type="ARBA" id="ARBA00022679"/>
    </source>
</evidence>
<dbReference type="InterPro" id="IPR036424">
    <property type="entry name" value="UPP_synth-like_sf"/>
</dbReference>
<dbReference type="InterPro" id="IPR001441">
    <property type="entry name" value="UPP_synth-like"/>
</dbReference>
<dbReference type="PANTHER" id="PTHR10291:SF43">
    <property type="entry name" value="DEHYDRODOLICHYL DIPHOSPHATE SYNTHASE COMPLEX SUBUNIT DHDDS"/>
    <property type="match status" value="1"/>
</dbReference>
<dbReference type="InterPro" id="IPR018520">
    <property type="entry name" value="UPP_synth-like_CS"/>
</dbReference>
<organism evidence="5">
    <name type="scientific">Thermofilum pendens</name>
    <dbReference type="NCBI Taxonomy" id="2269"/>
    <lineage>
        <taxon>Archaea</taxon>
        <taxon>Thermoproteota</taxon>
        <taxon>Thermoprotei</taxon>
        <taxon>Thermofilales</taxon>
        <taxon>Thermofilaceae</taxon>
        <taxon>Thermofilum</taxon>
    </lineage>
</organism>
<dbReference type="PANTHER" id="PTHR10291">
    <property type="entry name" value="DEHYDRODOLICHYL DIPHOSPHATE SYNTHASE FAMILY MEMBER"/>
    <property type="match status" value="1"/>
</dbReference>
<name>A0A7C4H0A4_THEPE</name>
<comment type="caution">
    <text evidence="5">The sequence shown here is derived from an EMBL/GenBank/DDBJ whole genome shotgun (WGS) entry which is preliminary data.</text>
</comment>
<feature type="binding site" evidence="4">
    <location>
        <begin position="48"/>
        <end position="51"/>
    </location>
    <ligand>
        <name>substrate</name>
    </ligand>
</feature>
<reference evidence="5" key="1">
    <citation type="journal article" date="2020" name="mSystems">
        <title>Genome- and Community-Level Interaction Insights into Carbon Utilization and Element Cycling Functions of Hydrothermarchaeota in Hydrothermal Sediment.</title>
        <authorList>
            <person name="Zhou Z."/>
            <person name="Liu Y."/>
            <person name="Xu W."/>
            <person name="Pan J."/>
            <person name="Luo Z.H."/>
            <person name="Li M."/>
        </authorList>
    </citation>
    <scope>NUCLEOTIDE SEQUENCE</scope>
    <source>
        <strain evidence="5">SpSt-649</strain>
    </source>
</reference>
<protein>
    <recommendedName>
        <fullName evidence="4">Tritrans,polycis-undecaprenyl-diphosphate synthase (geranylgeranyl-diphosphate specific)</fullName>
        <ecNumber evidence="4">2.5.1.89</ecNumber>
    </recommendedName>
    <alternativeName>
        <fullName evidence="4">Undecaprenyl diphosphate synthase</fullName>
        <shortName evidence="4">UDS</shortName>
    </alternativeName>
    <alternativeName>
        <fullName evidence="4">Undecaprenyl pyrophosphate synthase</fullName>
        <shortName evidence="4">UPP synthase</shortName>
    </alternativeName>
</protein>
<feature type="binding site" evidence="4">
    <location>
        <begin position="92"/>
        <end position="94"/>
    </location>
    <ligand>
        <name>substrate</name>
    </ligand>
</feature>
<accession>A0A7C4H0A4</accession>
<dbReference type="HAMAP" id="MF_01139">
    <property type="entry name" value="ISPT"/>
    <property type="match status" value="1"/>
</dbReference>
<dbReference type="SUPFAM" id="SSF64005">
    <property type="entry name" value="Undecaprenyl diphosphate synthase"/>
    <property type="match status" value="1"/>
</dbReference>
<comment type="caution">
    <text evidence="4">Lacks conserved residue(s) required for the propagation of feature annotation.</text>
</comment>
<feature type="active site" description="Proton acceptor" evidence="4">
    <location>
        <position position="95"/>
    </location>
</feature>
<proteinExistence type="inferred from homology"/>
<evidence type="ECO:0000256" key="2">
    <source>
        <dbReference type="ARBA" id="ARBA00022723"/>
    </source>
</evidence>
<feature type="binding site" evidence="4">
    <location>
        <begin position="226"/>
        <end position="228"/>
    </location>
    <ligand>
        <name>substrate</name>
    </ligand>
</feature>
<dbReference type="GO" id="GO:0045547">
    <property type="term" value="F:ditrans,polycis-polyprenyl diphosphate synthase [(2E,6E)-farnesyl diphosphate specific] activity"/>
    <property type="evidence" value="ECO:0007669"/>
    <property type="project" value="TreeGrafter"/>
</dbReference>
<dbReference type="Pfam" id="PF01255">
    <property type="entry name" value="Prenyltransf"/>
    <property type="match status" value="1"/>
</dbReference>
<sequence>MLSECYVSKPLWRRAARLLGLYKLYERLLESEVKKGLVPAHVAIIMDGNRRWARERGLPPILGHRYGAMVVEDVLKWCYDLGVRTVTLYVLSTENLARRSREELENIFNLLSEKLDSLLDSEDVARWKARVRFIGDRSLLPPSIVAKIEKLEEKTKPYSERFLNIALAYGGRREIVDAVRRVASDVKEGRLEVSDITEEVFERYLYTGDQPYPEPDLVIRTSGEMRISNFLLWQIAYSELIFLDVYWPDFRKIDLLRAVRLYQQRQRRRGA</sequence>
<keyword evidence="1 4" id="KW-0808">Transferase</keyword>
<dbReference type="EC" id="2.5.1.89" evidence="4"/>
<feature type="binding site" evidence="4">
    <location>
        <position position="99"/>
    </location>
    <ligand>
        <name>substrate</name>
    </ligand>
</feature>
<feature type="active site" evidence="4">
    <location>
        <position position="47"/>
    </location>
</feature>
<dbReference type="Gene3D" id="3.40.1180.10">
    <property type="entry name" value="Decaprenyl diphosphate synthase-like"/>
    <property type="match status" value="1"/>
</dbReference>
<dbReference type="PROSITE" id="PS01066">
    <property type="entry name" value="UPP_SYNTHASE"/>
    <property type="match status" value="1"/>
</dbReference>
<feature type="binding site" evidence="4">
    <location>
        <position position="47"/>
    </location>
    <ligand>
        <name>Mg(2+)</name>
        <dbReference type="ChEBI" id="CHEBI:18420"/>
    </ligand>
</feature>
<comment type="catalytic activity">
    <reaction evidence="4">
        <text>geranylgeranyl diphosphate + 7 isopentenyl diphosphate = tri-trans,hepta-cis-undecaprenyl diphosphate + 7 diphosphate</text>
        <dbReference type="Rhea" id="RHEA:27622"/>
        <dbReference type="ChEBI" id="CHEBI:33019"/>
        <dbReference type="ChEBI" id="CHEBI:57533"/>
        <dbReference type="ChEBI" id="CHEBI:60388"/>
        <dbReference type="ChEBI" id="CHEBI:128769"/>
        <dbReference type="EC" id="2.5.1.89"/>
    </reaction>
</comment>
<dbReference type="CDD" id="cd00475">
    <property type="entry name" value="Cis_IPPS"/>
    <property type="match status" value="1"/>
</dbReference>
<feature type="binding site" evidence="4">
    <location>
        <position position="64"/>
    </location>
    <ligand>
        <name>substrate</name>
    </ligand>
</feature>
<evidence type="ECO:0000313" key="5">
    <source>
        <dbReference type="EMBL" id="HGM46499.1"/>
    </source>
</evidence>
<dbReference type="GO" id="GO:0016094">
    <property type="term" value="P:polyprenol biosynthetic process"/>
    <property type="evidence" value="ECO:0007669"/>
    <property type="project" value="TreeGrafter"/>
</dbReference>
<dbReference type="FunFam" id="3.40.1180.10:FF:000003">
    <property type="entry name" value="Isoprenyl transferase 2"/>
    <property type="match status" value="1"/>
</dbReference>
<feature type="binding site" evidence="4">
    <location>
        <position position="239"/>
    </location>
    <ligand>
        <name>Mg(2+)</name>
        <dbReference type="ChEBI" id="CHEBI:18420"/>
    </ligand>
</feature>
<keyword evidence="3 4" id="KW-0460">Magnesium</keyword>
<dbReference type="NCBIfam" id="TIGR00055">
    <property type="entry name" value="uppS"/>
    <property type="match status" value="1"/>
</dbReference>
<comment type="cofactor">
    <cofactor evidence="4">
        <name>Mg(2+)</name>
        <dbReference type="ChEBI" id="CHEBI:18420"/>
    </cofactor>
    <text evidence="4">Binds 2 magnesium ions per subunit.</text>
</comment>
<gene>
    <name evidence="4 5" type="primary">uppS</name>
    <name evidence="5" type="ORF">ENU21_01930</name>
</gene>
<comment type="similarity">
    <text evidence="4">Belongs to the UPP synthase family.</text>
</comment>
<feature type="binding site" evidence="4">
    <location>
        <position position="52"/>
    </location>
    <ligand>
        <name>substrate</name>
    </ligand>
</feature>
<comment type="function">
    <text evidence="4">Catalyzes the sequential condensation of isopentenyl diphosphate (IPP) with geranylgeranyl diphosphate (GGPP) to yield (2Z,6Z,10Z,14Z,18Z,22Z,26Z,30E,34E,38E)-undecaprenyl diphosphate (tritrans,heptacis-UPP). It is probably the precursor of glycosyl carrier lipids.</text>
</comment>
<feature type="binding site" evidence="4">
    <location>
        <position position="220"/>
    </location>
    <ligand>
        <name>substrate</name>
    </ligand>
</feature>
<comment type="subunit">
    <text evidence="4">Homodimer.</text>
</comment>
<dbReference type="EMBL" id="DTBQ01000056">
    <property type="protein sequence ID" value="HGM46499.1"/>
    <property type="molecule type" value="Genomic_DNA"/>
</dbReference>
<evidence type="ECO:0000256" key="3">
    <source>
        <dbReference type="ARBA" id="ARBA00022842"/>
    </source>
</evidence>
<evidence type="ECO:0000256" key="4">
    <source>
        <dbReference type="HAMAP-Rule" id="MF_01139"/>
    </source>
</evidence>
<dbReference type="GO" id="GO:0000287">
    <property type="term" value="F:magnesium ion binding"/>
    <property type="evidence" value="ECO:0007669"/>
    <property type="project" value="UniProtKB-UniRule"/>
</dbReference>
<keyword evidence="2 4" id="KW-0479">Metal-binding</keyword>
<dbReference type="AlphaFoldDB" id="A0A7C4H0A4"/>